<evidence type="ECO:0000256" key="2">
    <source>
        <dbReference type="ARBA" id="ARBA00022475"/>
    </source>
</evidence>
<evidence type="ECO:0000256" key="3">
    <source>
        <dbReference type="ARBA" id="ARBA00022692"/>
    </source>
</evidence>
<evidence type="ECO:0000256" key="7">
    <source>
        <dbReference type="SAM" id="Phobius"/>
    </source>
</evidence>
<dbReference type="Proteomes" id="UP000239759">
    <property type="component" value="Unassembled WGS sequence"/>
</dbReference>
<evidence type="ECO:0000256" key="6">
    <source>
        <dbReference type="SAM" id="MobiDB-lite"/>
    </source>
</evidence>
<gene>
    <name evidence="8" type="ORF">C4A77_12230</name>
</gene>
<evidence type="ECO:0008006" key="10">
    <source>
        <dbReference type="Google" id="ProtNLM"/>
    </source>
</evidence>
<dbReference type="Pfam" id="PF03170">
    <property type="entry name" value="BcsB"/>
    <property type="match status" value="1"/>
</dbReference>
<protein>
    <recommendedName>
        <fullName evidence="10">Cellulose biosynthesis cyclic di-GMP-binding regulatory protein BcsB</fullName>
    </recommendedName>
</protein>
<organism evidence="8 9">
    <name type="scientific">Brevibacillus laterosporus</name>
    <name type="common">Bacillus laterosporus</name>
    <dbReference type="NCBI Taxonomy" id="1465"/>
    <lineage>
        <taxon>Bacteria</taxon>
        <taxon>Bacillati</taxon>
        <taxon>Bacillota</taxon>
        <taxon>Bacilli</taxon>
        <taxon>Bacillales</taxon>
        <taxon>Paenibacillaceae</taxon>
        <taxon>Brevibacillus</taxon>
    </lineage>
</organism>
<comment type="caution">
    <text evidence="8">The sequence shown here is derived from an EMBL/GenBank/DDBJ whole genome shotgun (WGS) entry which is preliminary data.</text>
</comment>
<dbReference type="Gene3D" id="2.60.120.260">
    <property type="entry name" value="Galactose-binding domain-like"/>
    <property type="match status" value="2"/>
</dbReference>
<evidence type="ECO:0000256" key="5">
    <source>
        <dbReference type="ARBA" id="ARBA00023136"/>
    </source>
</evidence>
<feature type="transmembrane region" description="Helical" evidence="7">
    <location>
        <begin position="719"/>
        <end position="738"/>
    </location>
</feature>
<accession>A0AAP8U545</accession>
<sequence>MKKLFGTRQIAFKKEKGMTCMKKEEKRMVTGSQLLSFPRWVTCLLITCLCSLNVIGLIPTQANAATNVSNTFITKEDQSLNPERSQYDYYLKVSDQWKIKQAEFQVFFRYSSTLIPESTVTLLMDGKPYKTAHLIKGKNGQGSLKVVIPAKDLTPGFHQFSVLTYLQSSPYFCADRLNPANWLVLDKTSYIHVAYDPLYPKPTIQSFPRLFTGNDASPSWNTEVVVPNKATDAELEAAYQVVATLASYVPQESQAARVLRYDDWKKAPSKRNVIAVGKDSSFPAVWQQKLTPLLQNKTQEGLLHQMTLYDDDQSSTRTYLFVSGEKEQQVQLAAKVLRYPILTKQITGYTAHASEDMVKKAENLAQYQLAPWQKATNGSVTLQDLGYHQVTLSNVYSESTSYQFPTPPDWRYVKGAGFRLVYQHSEQVNKKVISITVLINGIPVNTIPLEGTTGKPKEAFIPFPSALRTGEPIQVVVQANLNSRDTGCDEVTNRLEHFVSILPESRFIVKHESLRTAELSRFPNLFVDQNNQVKATALLSPEPTSTELTALAQLTAGAMKNVNDIQVTLKQGAKTLEKSNEHVWLMDVGNQGDLLNQWKQEQDLQIKATPKGLSSDEVPVLESLQDNGASIQQFFINKEGQAALVISASKPEMLVEATTAMGDPKRIPAESTEEAAVLTTNGNIVLLPLTSEAPIPVKSQLVNKVKGLYEYASTTEGQAMMAVIVFAITVLIVLFILIRSWKRKRRLENMDQKQGTDSNLTGKNGQSLTRLGRNPKKK</sequence>
<evidence type="ECO:0000256" key="1">
    <source>
        <dbReference type="ARBA" id="ARBA00004162"/>
    </source>
</evidence>
<dbReference type="AlphaFoldDB" id="A0AAP8U545"/>
<dbReference type="PANTHER" id="PTHR39083:SF1">
    <property type="entry name" value="CYCLIC DI-GMP-BINDING PROTEIN"/>
    <property type="match status" value="1"/>
</dbReference>
<proteinExistence type="predicted"/>
<keyword evidence="3 7" id="KW-0812">Transmembrane</keyword>
<evidence type="ECO:0000313" key="9">
    <source>
        <dbReference type="Proteomes" id="UP000239759"/>
    </source>
</evidence>
<dbReference type="EMBL" id="PRKQ01000013">
    <property type="protein sequence ID" value="PPB02213.1"/>
    <property type="molecule type" value="Genomic_DNA"/>
</dbReference>
<feature type="compositionally biased region" description="Polar residues" evidence="6">
    <location>
        <begin position="752"/>
        <end position="769"/>
    </location>
</feature>
<dbReference type="GO" id="GO:0006011">
    <property type="term" value="P:UDP-alpha-D-glucose metabolic process"/>
    <property type="evidence" value="ECO:0007669"/>
    <property type="project" value="InterPro"/>
</dbReference>
<keyword evidence="4 7" id="KW-1133">Transmembrane helix</keyword>
<reference evidence="8 9" key="1">
    <citation type="submission" date="2018-02" db="EMBL/GenBank/DDBJ databases">
        <title>Comparative analysis of genomes of three Brevibacillus laterosporus strains producers of potent antimicrobials isolated from silage.</title>
        <authorList>
            <person name="Kojic M."/>
            <person name="Miljkovic M."/>
            <person name="Studholme D."/>
            <person name="Filipic B."/>
        </authorList>
    </citation>
    <scope>NUCLEOTIDE SEQUENCE [LARGE SCALE GENOMIC DNA]</scope>
    <source>
        <strain evidence="8 9">BGSP11</strain>
    </source>
</reference>
<keyword evidence="2" id="KW-1003">Cell membrane</keyword>
<evidence type="ECO:0000256" key="4">
    <source>
        <dbReference type="ARBA" id="ARBA00022989"/>
    </source>
</evidence>
<feature type="region of interest" description="Disordered" evidence="6">
    <location>
        <begin position="749"/>
        <end position="778"/>
    </location>
</feature>
<dbReference type="GO" id="GO:0005886">
    <property type="term" value="C:plasma membrane"/>
    <property type="evidence" value="ECO:0007669"/>
    <property type="project" value="UniProtKB-SubCell"/>
</dbReference>
<evidence type="ECO:0000313" key="8">
    <source>
        <dbReference type="EMBL" id="PPB02213.1"/>
    </source>
</evidence>
<comment type="subcellular location">
    <subcellularLocation>
        <location evidence="1">Cell membrane</location>
        <topology evidence="1">Single-pass membrane protein</topology>
    </subcellularLocation>
</comment>
<dbReference type="PANTHER" id="PTHR39083">
    <property type="entry name" value="CYCLIC DI-GMP-BINDING PROTEIN"/>
    <property type="match status" value="1"/>
</dbReference>
<keyword evidence="5 7" id="KW-0472">Membrane</keyword>
<dbReference type="InterPro" id="IPR018513">
    <property type="entry name" value="Cell_synthase_bac"/>
</dbReference>
<name>A0AAP8U545_BRELA</name>